<name>A0A316I112_9GAMM</name>
<gene>
    <name evidence="1" type="ORF">C7456_1251</name>
</gene>
<sequence>MNQPLPPAYRRVTLRLAGPGEEKPATLRPEALDMLLARARALGLPLHHDAQIAAVLAALRLRDDVPATLYAAAASVLASVYEAAEERG</sequence>
<keyword evidence="1" id="KW-0282">Flagellum</keyword>
<proteinExistence type="predicted"/>
<organism evidence="1 2">
    <name type="scientific">Fulvimonas soli</name>
    <dbReference type="NCBI Taxonomy" id="155197"/>
    <lineage>
        <taxon>Bacteria</taxon>
        <taxon>Pseudomonadati</taxon>
        <taxon>Pseudomonadota</taxon>
        <taxon>Gammaproteobacteria</taxon>
        <taxon>Lysobacterales</taxon>
        <taxon>Rhodanobacteraceae</taxon>
        <taxon>Fulvimonas</taxon>
    </lineage>
</organism>
<dbReference type="RefSeq" id="WP_109724896.1">
    <property type="nucleotide sequence ID" value="NZ_MSZV01000193.1"/>
</dbReference>
<keyword evidence="2" id="KW-1185">Reference proteome</keyword>
<reference evidence="1 2" key="1">
    <citation type="submission" date="2018-05" db="EMBL/GenBank/DDBJ databases">
        <title>Genomic Encyclopedia of Type Strains, Phase IV (KMG-IV): sequencing the most valuable type-strain genomes for metagenomic binning, comparative biology and taxonomic classification.</title>
        <authorList>
            <person name="Goeker M."/>
        </authorList>
    </citation>
    <scope>NUCLEOTIDE SEQUENCE [LARGE SCALE GENOMIC DNA]</scope>
    <source>
        <strain evidence="1 2">DSM 14263</strain>
    </source>
</reference>
<dbReference type="Gene3D" id="3.40.1690.10">
    <property type="entry name" value="secretion proteins EscU"/>
    <property type="match status" value="1"/>
</dbReference>
<dbReference type="SUPFAM" id="SSF160544">
    <property type="entry name" value="EscU C-terminal domain-like"/>
    <property type="match status" value="1"/>
</dbReference>
<dbReference type="AlphaFoldDB" id="A0A316I112"/>
<keyword evidence="1" id="KW-0969">Cilium</keyword>
<dbReference type="EMBL" id="QGHC01000025">
    <property type="protein sequence ID" value="PWK81077.1"/>
    <property type="molecule type" value="Genomic_DNA"/>
</dbReference>
<evidence type="ECO:0000313" key="2">
    <source>
        <dbReference type="Proteomes" id="UP000245812"/>
    </source>
</evidence>
<evidence type="ECO:0000313" key="1">
    <source>
        <dbReference type="EMBL" id="PWK81077.1"/>
    </source>
</evidence>
<dbReference type="OrthoDB" id="5956146at2"/>
<comment type="caution">
    <text evidence="1">The sequence shown here is derived from an EMBL/GenBank/DDBJ whole genome shotgun (WGS) entry which is preliminary data.</text>
</comment>
<dbReference type="Proteomes" id="UP000245812">
    <property type="component" value="Unassembled WGS sequence"/>
</dbReference>
<dbReference type="InterPro" id="IPR029025">
    <property type="entry name" value="T3SS_substrate_exporter_C"/>
</dbReference>
<accession>A0A316I112</accession>
<keyword evidence="1" id="KW-0966">Cell projection</keyword>
<protein>
    <submittedName>
        <fullName evidence="1">Flagellar biosynthesis protein</fullName>
    </submittedName>
</protein>